<keyword evidence="3" id="KW-0472">Membrane</keyword>
<keyword evidence="1" id="KW-0285">Flavoprotein</keyword>
<protein>
    <submittedName>
        <fullName evidence="5">FAD-dependent oxidoreductase</fullName>
    </submittedName>
</protein>
<dbReference type="Gene3D" id="3.50.50.60">
    <property type="entry name" value="FAD/NAD(P)-binding domain"/>
    <property type="match status" value="2"/>
</dbReference>
<organism evidence="5 6">
    <name type="scientific">Paenimyroides ceti</name>
    <dbReference type="NCBI Taxonomy" id="395087"/>
    <lineage>
        <taxon>Bacteria</taxon>
        <taxon>Pseudomonadati</taxon>
        <taxon>Bacteroidota</taxon>
        <taxon>Flavobacteriia</taxon>
        <taxon>Flavobacteriales</taxon>
        <taxon>Flavobacteriaceae</taxon>
        <taxon>Paenimyroides</taxon>
    </lineage>
</organism>
<dbReference type="Pfam" id="PF07992">
    <property type="entry name" value="Pyr_redox_2"/>
    <property type="match status" value="1"/>
</dbReference>
<gene>
    <name evidence="5" type="ORF">QW060_11410</name>
</gene>
<evidence type="ECO:0000259" key="4">
    <source>
        <dbReference type="Pfam" id="PF07992"/>
    </source>
</evidence>
<sequence>MCNIIKKTLVVLTRRKFMKLSLVTSLAVSLPDTLFSLLKNKSMEDKQYFDVIIVGGSYAGLSAAMALGRALKKVLIIDAGKPCNRQTPHSHNFITQDGVAPNEIANLAKQQVLKYETVHFREDSVVTARRKADKFEITTHQQQVLFADKIILATGIKDIMPDIPGFSECWGISVIHCPYCHGYEVRHRKTGILANGETAFEMSKMIRNWTDDLILFTNGRSILTVEQQTKLIDHGIQIVEDEIEEIVHKEGKLQSLALKDGIHLPLDALYARVPFAHHNEVAQQLGCELTEQGYIKTDLMQKTTQSGVFACGDNSTMMRSVASAVYTGSMAGAACNREIIEENF</sequence>
<dbReference type="PANTHER" id="PTHR48105">
    <property type="entry name" value="THIOREDOXIN REDUCTASE 1-RELATED-RELATED"/>
    <property type="match status" value="1"/>
</dbReference>
<dbReference type="SUPFAM" id="SSF51905">
    <property type="entry name" value="FAD/NAD(P)-binding domain"/>
    <property type="match status" value="1"/>
</dbReference>
<name>A0ABT8CVZ7_9FLAO</name>
<feature type="domain" description="FAD/NAD(P)-binding" evidence="4">
    <location>
        <begin position="49"/>
        <end position="328"/>
    </location>
</feature>
<dbReference type="InterPro" id="IPR036188">
    <property type="entry name" value="FAD/NAD-bd_sf"/>
</dbReference>
<proteinExistence type="predicted"/>
<accession>A0ABT8CVZ7</accession>
<dbReference type="InterPro" id="IPR050097">
    <property type="entry name" value="Ferredoxin-NADP_redctase_2"/>
</dbReference>
<keyword evidence="3" id="KW-0812">Transmembrane</keyword>
<keyword evidence="6" id="KW-1185">Reference proteome</keyword>
<keyword evidence="2" id="KW-0560">Oxidoreductase</keyword>
<evidence type="ECO:0000313" key="6">
    <source>
        <dbReference type="Proteomes" id="UP001242368"/>
    </source>
</evidence>
<feature type="transmembrane region" description="Helical" evidence="3">
    <location>
        <begin position="47"/>
        <end position="67"/>
    </location>
</feature>
<dbReference type="PRINTS" id="PR00368">
    <property type="entry name" value="FADPNR"/>
</dbReference>
<reference evidence="6" key="1">
    <citation type="journal article" date="2019" name="Int. J. Syst. Evol. Microbiol.">
        <title>The Global Catalogue of Microorganisms (GCM) 10K type strain sequencing project: providing services to taxonomists for standard genome sequencing and annotation.</title>
        <authorList>
            <consortium name="The Broad Institute Genomics Platform"/>
            <consortium name="The Broad Institute Genome Sequencing Center for Infectious Disease"/>
            <person name="Wu L."/>
            <person name="Ma J."/>
        </authorList>
    </citation>
    <scope>NUCLEOTIDE SEQUENCE [LARGE SCALE GENOMIC DNA]</scope>
    <source>
        <strain evidence="6">CECT 7184</strain>
    </source>
</reference>
<comment type="caution">
    <text evidence="5">The sequence shown here is derived from an EMBL/GenBank/DDBJ whole genome shotgun (WGS) entry which is preliminary data.</text>
</comment>
<dbReference type="RefSeq" id="WP_290363689.1">
    <property type="nucleotide sequence ID" value="NZ_JAUFQU010000001.1"/>
</dbReference>
<dbReference type="InterPro" id="IPR023753">
    <property type="entry name" value="FAD/NAD-binding_dom"/>
</dbReference>
<dbReference type="PRINTS" id="PR00469">
    <property type="entry name" value="PNDRDTASEII"/>
</dbReference>
<dbReference type="Proteomes" id="UP001242368">
    <property type="component" value="Unassembled WGS sequence"/>
</dbReference>
<keyword evidence="3" id="KW-1133">Transmembrane helix</keyword>
<dbReference type="EMBL" id="JAUFQU010000001">
    <property type="protein sequence ID" value="MDN3707727.1"/>
    <property type="molecule type" value="Genomic_DNA"/>
</dbReference>
<evidence type="ECO:0000313" key="5">
    <source>
        <dbReference type="EMBL" id="MDN3707727.1"/>
    </source>
</evidence>
<evidence type="ECO:0000256" key="1">
    <source>
        <dbReference type="ARBA" id="ARBA00022630"/>
    </source>
</evidence>
<evidence type="ECO:0000256" key="3">
    <source>
        <dbReference type="SAM" id="Phobius"/>
    </source>
</evidence>
<evidence type="ECO:0000256" key="2">
    <source>
        <dbReference type="ARBA" id="ARBA00023002"/>
    </source>
</evidence>